<dbReference type="Proteomes" id="UP000095651">
    <property type="component" value="Unassembled WGS sequence"/>
</dbReference>
<dbReference type="Proteomes" id="UP000261257">
    <property type="component" value="Unassembled WGS sequence"/>
</dbReference>
<feature type="chain" id="PRO_5042332814" evidence="1">
    <location>
        <begin position="24"/>
        <end position="297"/>
    </location>
</feature>
<gene>
    <name evidence="3" type="ORF">DXC39_31015</name>
    <name evidence="2" type="ORF">ERS852407_02596</name>
</gene>
<dbReference type="EMBL" id="QSSQ01000060">
    <property type="protein sequence ID" value="RGL93391.1"/>
    <property type="molecule type" value="Genomic_DNA"/>
</dbReference>
<reference evidence="2 4" key="1">
    <citation type="submission" date="2015-09" db="EMBL/GenBank/DDBJ databases">
        <authorList>
            <consortium name="Pathogen Informatics"/>
        </authorList>
    </citation>
    <scope>NUCLEOTIDE SEQUENCE [LARGE SCALE GENOMIC DNA]</scope>
    <source>
        <strain evidence="2 4">2789STDY5608850</strain>
    </source>
</reference>
<proteinExistence type="predicted"/>
<dbReference type="InterPro" id="IPR022121">
    <property type="entry name" value="Peptidase_M73_camelysin"/>
</dbReference>
<dbReference type="RefSeq" id="WP_055655624.1">
    <property type="nucleotide sequence ID" value="NZ_CABIXC010000005.1"/>
</dbReference>
<dbReference type="EMBL" id="CYZE01000005">
    <property type="protein sequence ID" value="CUO35570.1"/>
    <property type="molecule type" value="Genomic_DNA"/>
</dbReference>
<feature type="signal peptide" evidence="1">
    <location>
        <begin position="1"/>
        <end position="23"/>
    </location>
</feature>
<reference evidence="3 5" key="2">
    <citation type="submission" date="2018-08" db="EMBL/GenBank/DDBJ databases">
        <title>A genome reference for cultivated species of the human gut microbiota.</title>
        <authorList>
            <person name="Zou Y."/>
            <person name="Xue W."/>
            <person name="Luo G."/>
        </authorList>
    </citation>
    <scope>NUCLEOTIDE SEQUENCE [LARGE SCALE GENOMIC DNA]</scope>
    <source>
        <strain evidence="3 5">TF05-11AC</strain>
    </source>
</reference>
<protein>
    <submittedName>
        <fullName evidence="2">Camelysin metallo-endopeptidase</fullName>
    </submittedName>
</protein>
<evidence type="ECO:0000313" key="4">
    <source>
        <dbReference type="Proteomes" id="UP000095651"/>
    </source>
</evidence>
<sequence length="297" mass="32460">MKKKNVLALAGVLAVCAVGGTMAYFNQTMEAENVFDTGKYGSTMVEDFKPSEGQNWEPGATVNKVVKVVNTGNLPVVVRVKMDEKWINKDDDTLIKEASTAKAASDAAKAAGVAGANQLVTVYQGDPEDGQWAVDDSVVKKALNESGKWIYREEDGYYYYADELGAGDPTDAFLESVTLIENADMGQYAKKKYYTFDADEATENWVEFPTDSKGEYVSEKDLKAEIGEENYAKIQHFKSDIIPGANPGYSNADYTLTITSQTVQATKQAVNAVFGNNSEFTLKGTSWSLRDETVGNQ</sequence>
<dbReference type="InterPro" id="IPR023833">
    <property type="entry name" value="Signal_pept_SipW-depend-type"/>
</dbReference>
<dbReference type="Pfam" id="PF12389">
    <property type="entry name" value="Peptidase_M73"/>
    <property type="match status" value="1"/>
</dbReference>
<evidence type="ECO:0000313" key="2">
    <source>
        <dbReference type="EMBL" id="CUO35570.1"/>
    </source>
</evidence>
<dbReference type="InterPro" id="IPR024008">
    <property type="entry name" value="BsaA"/>
</dbReference>
<dbReference type="AlphaFoldDB" id="A0A174EHY1"/>
<name>A0A174EHY1_9FIRM</name>
<evidence type="ECO:0000256" key="1">
    <source>
        <dbReference type="SAM" id="SignalP"/>
    </source>
</evidence>
<dbReference type="NCBIfam" id="TIGR04088">
    <property type="entry name" value="cognate_SipW"/>
    <property type="match status" value="1"/>
</dbReference>
<evidence type="ECO:0000313" key="3">
    <source>
        <dbReference type="EMBL" id="RGL93391.1"/>
    </source>
</evidence>
<dbReference type="NCBIfam" id="TIGR04090">
    <property type="entry name" value="exp_by_SipW_IV"/>
    <property type="match status" value="1"/>
</dbReference>
<keyword evidence="1" id="KW-0732">Signal</keyword>
<evidence type="ECO:0000313" key="5">
    <source>
        <dbReference type="Proteomes" id="UP000261257"/>
    </source>
</evidence>
<accession>A0A174EHY1</accession>
<organism evidence="2 4">
    <name type="scientific">Hungatella hathewayi</name>
    <dbReference type="NCBI Taxonomy" id="154046"/>
    <lineage>
        <taxon>Bacteria</taxon>
        <taxon>Bacillati</taxon>
        <taxon>Bacillota</taxon>
        <taxon>Clostridia</taxon>
        <taxon>Lachnospirales</taxon>
        <taxon>Lachnospiraceae</taxon>
        <taxon>Hungatella</taxon>
    </lineage>
</organism>